<dbReference type="Proteomes" id="UP000823736">
    <property type="component" value="Unassembled WGS sequence"/>
</dbReference>
<evidence type="ECO:0000313" key="1">
    <source>
        <dbReference type="EMBL" id="MBP1987555.1"/>
    </source>
</evidence>
<sequence>MAADLTERVQEIAEARGVPESEVFEQALERGVEDMWLDLTTTRYLNGELSRSEAVESVGEERLRRAEREAEAVEEDVRWGSTA</sequence>
<dbReference type="OrthoDB" id="192937at2157"/>
<comment type="caution">
    <text evidence="1">The sequence shown here is derived from an EMBL/GenBank/DDBJ whole genome shotgun (WGS) entry which is preliminary data.</text>
</comment>
<name>A0A8T4H1T3_9EURY</name>
<dbReference type="RefSeq" id="WP_209491878.1">
    <property type="nucleotide sequence ID" value="NZ_JAGGLC010000004.1"/>
</dbReference>
<dbReference type="GO" id="GO:0006355">
    <property type="term" value="P:regulation of DNA-templated transcription"/>
    <property type="evidence" value="ECO:0007669"/>
    <property type="project" value="InterPro"/>
</dbReference>
<keyword evidence="2" id="KW-1185">Reference proteome</keyword>
<reference evidence="1" key="1">
    <citation type="submission" date="2021-03" db="EMBL/GenBank/DDBJ databases">
        <title>Genomic Encyclopedia of Type Strains, Phase IV (KMG-IV): sequencing the most valuable type-strain genomes for metagenomic binning, comparative biology and taxonomic classification.</title>
        <authorList>
            <person name="Goeker M."/>
        </authorList>
    </citation>
    <scope>NUCLEOTIDE SEQUENCE</scope>
    <source>
        <strain evidence="1">DSM 26232</strain>
    </source>
</reference>
<proteinExistence type="predicted"/>
<accession>A0A8T4H1T3</accession>
<dbReference type="AlphaFoldDB" id="A0A8T4H1T3"/>
<dbReference type="EMBL" id="JAGGLC010000004">
    <property type="protein sequence ID" value="MBP1987555.1"/>
    <property type="molecule type" value="Genomic_DNA"/>
</dbReference>
<protein>
    <submittedName>
        <fullName evidence="1">Putative transcriptional regulator</fullName>
    </submittedName>
</protein>
<organism evidence="1 2">
    <name type="scientific">Halolamina salifodinae</name>
    <dbReference type="NCBI Taxonomy" id="1202767"/>
    <lineage>
        <taxon>Archaea</taxon>
        <taxon>Methanobacteriati</taxon>
        <taxon>Methanobacteriota</taxon>
        <taxon>Stenosarchaea group</taxon>
        <taxon>Halobacteria</taxon>
        <taxon>Halobacteriales</taxon>
        <taxon>Haloferacaceae</taxon>
    </lineage>
</organism>
<evidence type="ECO:0000313" key="2">
    <source>
        <dbReference type="Proteomes" id="UP000823736"/>
    </source>
</evidence>
<gene>
    <name evidence="1" type="ORF">J2753_002056</name>
</gene>